<dbReference type="BioCyc" id="BSUB633149:G1GM8-2073-MONOMER"/>
<dbReference type="InterPro" id="IPR000157">
    <property type="entry name" value="TIR_dom"/>
</dbReference>
<evidence type="ECO:0000313" key="4">
    <source>
        <dbReference type="Proteomes" id="UP000002696"/>
    </source>
</evidence>
<feature type="domain" description="TIR" evidence="2">
    <location>
        <begin position="14"/>
        <end position="121"/>
    </location>
</feature>
<dbReference type="InterPro" id="IPR035897">
    <property type="entry name" value="Toll_tir_struct_dom_sf"/>
</dbReference>
<gene>
    <name evidence="3" type="ordered locus">Bresu_2076</name>
</gene>
<feature type="transmembrane region" description="Helical" evidence="1">
    <location>
        <begin position="186"/>
        <end position="209"/>
    </location>
</feature>
<dbReference type="RefSeq" id="WP_013269487.1">
    <property type="nucleotide sequence ID" value="NC_014375.1"/>
</dbReference>
<keyword evidence="1" id="KW-0472">Membrane</keyword>
<evidence type="ECO:0000256" key="1">
    <source>
        <dbReference type="SAM" id="Phobius"/>
    </source>
</evidence>
<dbReference type="eggNOG" id="COG0457">
    <property type="taxonomic scope" value="Bacteria"/>
</dbReference>
<dbReference type="HOGENOM" id="CLU_025375_0_0_5"/>
<dbReference type="STRING" id="633149.Bresu_2076"/>
<dbReference type="KEGG" id="bsb:Bresu_2076"/>
<dbReference type="OrthoDB" id="7308181at2"/>
<keyword evidence="1" id="KW-0812">Transmembrane</keyword>
<dbReference type="SUPFAM" id="SSF52200">
    <property type="entry name" value="Toll/Interleukin receptor TIR domain"/>
    <property type="match status" value="1"/>
</dbReference>
<proteinExistence type="predicted"/>
<dbReference type="Pfam" id="PF13676">
    <property type="entry name" value="TIR_2"/>
    <property type="match status" value="1"/>
</dbReference>
<organism evidence="3 4">
    <name type="scientific">Brevundimonas subvibrioides (strain ATCC 15264 / DSM 4735 / LMG 14903 / NBRC 16000 / CB 81)</name>
    <name type="common">Caulobacter subvibrioides</name>
    <dbReference type="NCBI Taxonomy" id="633149"/>
    <lineage>
        <taxon>Bacteria</taxon>
        <taxon>Pseudomonadati</taxon>
        <taxon>Pseudomonadota</taxon>
        <taxon>Alphaproteobacteria</taxon>
        <taxon>Caulobacterales</taxon>
        <taxon>Caulobacteraceae</taxon>
        <taxon>Brevundimonas</taxon>
    </lineage>
</organism>
<protein>
    <recommendedName>
        <fullName evidence="2">TIR domain-containing protein</fullName>
    </recommendedName>
</protein>
<keyword evidence="1" id="KW-1133">Transmembrane helix</keyword>
<accession>D9QIQ3</accession>
<evidence type="ECO:0000313" key="3">
    <source>
        <dbReference type="EMBL" id="ADL01386.1"/>
    </source>
</evidence>
<dbReference type="InParanoid" id="D9QIQ3"/>
<evidence type="ECO:0000259" key="2">
    <source>
        <dbReference type="Pfam" id="PF13676"/>
    </source>
</evidence>
<dbReference type="GO" id="GO:0007165">
    <property type="term" value="P:signal transduction"/>
    <property type="evidence" value="ECO:0007669"/>
    <property type="project" value="InterPro"/>
</dbReference>
<sequence>MDDGGGEPARYRAFISYSHRDATVGRRLHRRLERYKVPQRLVGRTTPRGVVPRRLGPIFRDREDLPAADSLTDEVRAALAGSACLIVVCTPAARQSLWVSREVALFRSLHPDRPVLAALIAGTPAESFPTSLLQGDGDHGVREPLAADLQPAGDGPRLGFLKLVAGVVGVGLDELVQRDAQRRLRAVTAVTAMALSGMLVMALLTATAIGARREAERQRAEAEGMVEFMLTDLRETLERVGRLDAMDAVNTRALEYCEAQDLRRLPPGSLERCARVLLMSGADLQELGQREAAMRRFVQARRTTAALLAADPANPDRMWGHAQSEQAVGELALLQADKDDARTALEAYSDLAERLVVREPRNARYLQEAGFARGNLCSLALTAPIRPAAALADCRIALARMEAAAAAAGDPDAYDLELANRHAWLADAWRENGDDAKARELRLAQEVIVRRLLARDPKDMKARWHEVALNRALASLEYTAGRPDLARQRFHQALARADAMVAHDPDNAEWATLRGKTVDNLVVLERMERERLQ</sequence>
<reference evidence="4" key="1">
    <citation type="journal article" date="2011" name="J. Bacteriol.">
        <title>Genome sequences of eight morphologically diverse alphaproteobacteria.</title>
        <authorList>
            <consortium name="US DOE Joint Genome Institute"/>
            <person name="Brown P.J."/>
            <person name="Kysela D.T."/>
            <person name="Buechlein A."/>
            <person name="Hemmerich C."/>
            <person name="Brun Y.V."/>
        </authorList>
    </citation>
    <scope>NUCLEOTIDE SEQUENCE [LARGE SCALE GENOMIC DNA]</scope>
    <source>
        <strain evidence="4">ATCC 15264 / DSM 4735 / LMG 14903 / NBRC 16000 / CB 81</strain>
    </source>
</reference>
<dbReference type="EMBL" id="CP002102">
    <property type="protein sequence ID" value="ADL01386.1"/>
    <property type="molecule type" value="Genomic_DNA"/>
</dbReference>
<name>D9QIQ3_BRESC</name>
<keyword evidence="4" id="KW-1185">Reference proteome</keyword>
<dbReference type="Proteomes" id="UP000002696">
    <property type="component" value="Chromosome"/>
</dbReference>
<dbReference type="AlphaFoldDB" id="D9QIQ3"/>
<dbReference type="Gene3D" id="3.40.50.10140">
    <property type="entry name" value="Toll/interleukin-1 receptor homology (TIR) domain"/>
    <property type="match status" value="1"/>
</dbReference>